<evidence type="ECO:0000256" key="4">
    <source>
        <dbReference type="PROSITE-ProRule" id="PRU00134"/>
    </source>
</evidence>
<evidence type="ECO:0000313" key="7">
    <source>
        <dbReference type="Proteomes" id="UP000620124"/>
    </source>
</evidence>
<evidence type="ECO:0000256" key="1">
    <source>
        <dbReference type="ARBA" id="ARBA00022723"/>
    </source>
</evidence>
<dbReference type="AlphaFoldDB" id="A0A8H6Z348"/>
<dbReference type="GO" id="GO:0005634">
    <property type="term" value="C:nucleus"/>
    <property type="evidence" value="ECO:0007669"/>
    <property type="project" value="TreeGrafter"/>
</dbReference>
<evidence type="ECO:0000256" key="3">
    <source>
        <dbReference type="ARBA" id="ARBA00022833"/>
    </source>
</evidence>
<feature type="domain" description="MYND-type" evidence="5">
    <location>
        <begin position="19"/>
        <end position="59"/>
    </location>
</feature>
<dbReference type="Gene3D" id="6.10.140.2220">
    <property type="match status" value="1"/>
</dbReference>
<keyword evidence="1" id="KW-0479">Metal-binding</keyword>
<comment type="caution">
    <text evidence="6">The sequence shown here is derived from an EMBL/GenBank/DDBJ whole genome shotgun (WGS) entry which is preliminary data.</text>
</comment>
<keyword evidence="2 4" id="KW-0863">Zinc-finger</keyword>
<dbReference type="PANTHER" id="PTHR10237:SF14">
    <property type="entry name" value="MYND-TYPE DOMAIN-CONTAINING PROTEIN"/>
    <property type="match status" value="1"/>
</dbReference>
<dbReference type="Proteomes" id="UP000620124">
    <property type="component" value="Unassembled WGS sequence"/>
</dbReference>
<dbReference type="PANTHER" id="PTHR10237">
    <property type="entry name" value="DEFORMED EPIDERMAL AUTOREGULATORY FACTOR 1 HOMOLOG SUPPRESSIN"/>
    <property type="match status" value="1"/>
</dbReference>
<evidence type="ECO:0000259" key="5">
    <source>
        <dbReference type="PROSITE" id="PS50865"/>
    </source>
</evidence>
<dbReference type="OrthoDB" id="9922773at2759"/>
<reference evidence="6" key="1">
    <citation type="submission" date="2020-05" db="EMBL/GenBank/DDBJ databases">
        <title>Mycena genomes resolve the evolution of fungal bioluminescence.</title>
        <authorList>
            <person name="Tsai I.J."/>
        </authorList>
    </citation>
    <scope>NUCLEOTIDE SEQUENCE</scope>
    <source>
        <strain evidence="6">CCC161011</strain>
    </source>
</reference>
<gene>
    <name evidence="6" type="ORF">MVEN_00276300</name>
</gene>
<dbReference type="InterPro" id="IPR024119">
    <property type="entry name" value="TF_DEAF-1"/>
</dbReference>
<evidence type="ECO:0000313" key="6">
    <source>
        <dbReference type="EMBL" id="KAF7369466.1"/>
    </source>
</evidence>
<dbReference type="GO" id="GO:0000981">
    <property type="term" value="F:DNA-binding transcription factor activity, RNA polymerase II-specific"/>
    <property type="evidence" value="ECO:0007669"/>
    <property type="project" value="TreeGrafter"/>
</dbReference>
<proteinExistence type="predicted"/>
<dbReference type="InterPro" id="IPR002893">
    <property type="entry name" value="Znf_MYND"/>
</dbReference>
<dbReference type="EMBL" id="JACAZI010000002">
    <property type="protein sequence ID" value="KAF7369466.1"/>
    <property type="molecule type" value="Genomic_DNA"/>
</dbReference>
<organism evidence="6 7">
    <name type="scientific">Mycena venus</name>
    <dbReference type="NCBI Taxonomy" id="2733690"/>
    <lineage>
        <taxon>Eukaryota</taxon>
        <taxon>Fungi</taxon>
        <taxon>Dikarya</taxon>
        <taxon>Basidiomycota</taxon>
        <taxon>Agaricomycotina</taxon>
        <taxon>Agaricomycetes</taxon>
        <taxon>Agaricomycetidae</taxon>
        <taxon>Agaricales</taxon>
        <taxon>Marasmiineae</taxon>
        <taxon>Mycenaceae</taxon>
        <taxon>Mycena</taxon>
    </lineage>
</organism>
<keyword evidence="7" id="KW-1185">Reference proteome</keyword>
<sequence>MATVEVSRELKSLSKKSYCHKCQVTKRVSELKLCSRCQSAKYCSQACQKAHWKIHKAYCKPLEEVKLETVDEAWKNVFKSHGHKRTNVLEPITETLEQQSDRLQAWTDKWKPTILNWAFWAMNIPSSSTPEDKLSKFTFMFELQRRANPPTSEHYFEMHGAEIMHASEVILLLDHMKRVDILEEWRKIPRRKDTIQIMIVWKGHIIYLERLVPNFKDLRKKARNDPVLLGYDALEKNWVEELRKAIDSTDPEYHQKFYTRTWGQAAAEASFMSGLIAMRSVMDEIRAREDQPSSEVD</sequence>
<keyword evidence="3" id="KW-0862">Zinc</keyword>
<dbReference type="Pfam" id="PF01753">
    <property type="entry name" value="zf-MYND"/>
    <property type="match status" value="1"/>
</dbReference>
<protein>
    <submittedName>
        <fullName evidence="6">Plasmid Orf3 domain-containing protein</fullName>
    </submittedName>
</protein>
<dbReference type="SUPFAM" id="SSF144232">
    <property type="entry name" value="HIT/MYND zinc finger-like"/>
    <property type="match status" value="1"/>
</dbReference>
<dbReference type="GO" id="GO:0008270">
    <property type="term" value="F:zinc ion binding"/>
    <property type="evidence" value="ECO:0007669"/>
    <property type="project" value="UniProtKB-KW"/>
</dbReference>
<dbReference type="PROSITE" id="PS50865">
    <property type="entry name" value="ZF_MYND_2"/>
    <property type="match status" value="1"/>
</dbReference>
<accession>A0A8H6Z348</accession>
<name>A0A8H6Z348_9AGAR</name>
<dbReference type="PROSITE" id="PS01360">
    <property type="entry name" value="ZF_MYND_1"/>
    <property type="match status" value="1"/>
</dbReference>
<evidence type="ECO:0000256" key="2">
    <source>
        <dbReference type="ARBA" id="ARBA00022771"/>
    </source>
</evidence>